<feature type="chain" id="PRO_5008104599" evidence="2">
    <location>
        <begin position="18"/>
        <end position="162"/>
    </location>
</feature>
<feature type="compositionally biased region" description="Pro residues" evidence="1">
    <location>
        <begin position="97"/>
        <end position="119"/>
    </location>
</feature>
<keyword evidence="4" id="KW-1185">Reference proteome</keyword>
<dbReference type="EMBL" id="LUKN01000973">
    <property type="protein sequence ID" value="OAR01839.1"/>
    <property type="molecule type" value="Genomic_DNA"/>
</dbReference>
<dbReference type="AlphaFoldDB" id="A0A179IJE9"/>
<evidence type="ECO:0000256" key="2">
    <source>
        <dbReference type="SAM" id="SignalP"/>
    </source>
</evidence>
<feature type="compositionally biased region" description="Basic and acidic residues" evidence="1">
    <location>
        <begin position="78"/>
        <end position="89"/>
    </location>
</feature>
<comment type="caution">
    <text evidence="3">The sequence shown here is derived from an EMBL/GenBank/DDBJ whole genome shotgun (WGS) entry which is preliminary data.</text>
</comment>
<protein>
    <submittedName>
        <fullName evidence="3">Uncharacterized protein</fullName>
    </submittedName>
</protein>
<feature type="region of interest" description="Disordered" evidence="1">
    <location>
        <begin position="67"/>
        <end position="162"/>
    </location>
</feature>
<name>A0A179IJE9_CORDF</name>
<feature type="compositionally biased region" description="Acidic residues" evidence="1">
    <location>
        <begin position="152"/>
        <end position="162"/>
    </location>
</feature>
<proteinExistence type="predicted"/>
<sequence length="162" mass="17527">MKYSIVFCSSWVALAAAAPLGEQQAAAKLPFLEPGQWALDCGFRSFDDESCGTERYCKGFDESPAPFGIEGSYANSKECFDAHEPREPSKQPSEPSQTPPTPVEPSEQPPETSPTPAAPVEPSEQHSERLSTPPTHAKREEASGKLPFIEAADPDSGMDEEE</sequence>
<evidence type="ECO:0000313" key="4">
    <source>
        <dbReference type="Proteomes" id="UP000243081"/>
    </source>
</evidence>
<gene>
    <name evidence="3" type="ORF">LLEC1_05990</name>
</gene>
<evidence type="ECO:0000313" key="3">
    <source>
        <dbReference type="EMBL" id="OAR01839.1"/>
    </source>
</evidence>
<reference evidence="3 4" key="1">
    <citation type="submission" date="2016-03" db="EMBL/GenBank/DDBJ databases">
        <title>Fine-scale spatial genetic structure of a fungal parasite of coffee scale insects.</title>
        <authorList>
            <person name="Jackson D."/>
            <person name="Zemenick K.A."/>
            <person name="Malloure B."/>
            <person name="Quandt C.A."/>
            <person name="James T.Y."/>
        </authorList>
    </citation>
    <scope>NUCLEOTIDE SEQUENCE [LARGE SCALE GENOMIC DNA]</scope>
    <source>
        <strain evidence="3 4">UM487</strain>
    </source>
</reference>
<keyword evidence="2" id="KW-0732">Signal</keyword>
<feature type="signal peptide" evidence="2">
    <location>
        <begin position="1"/>
        <end position="17"/>
    </location>
</feature>
<dbReference type="OrthoDB" id="4933364at2759"/>
<dbReference type="Proteomes" id="UP000243081">
    <property type="component" value="Unassembled WGS sequence"/>
</dbReference>
<evidence type="ECO:0000256" key="1">
    <source>
        <dbReference type="SAM" id="MobiDB-lite"/>
    </source>
</evidence>
<accession>A0A179IJE9</accession>
<organism evidence="3 4">
    <name type="scientific">Cordyceps confragosa</name>
    <name type="common">Lecanicillium lecanii</name>
    <dbReference type="NCBI Taxonomy" id="2714763"/>
    <lineage>
        <taxon>Eukaryota</taxon>
        <taxon>Fungi</taxon>
        <taxon>Dikarya</taxon>
        <taxon>Ascomycota</taxon>
        <taxon>Pezizomycotina</taxon>
        <taxon>Sordariomycetes</taxon>
        <taxon>Hypocreomycetidae</taxon>
        <taxon>Hypocreales</taxon>
        <taxon>Cordycipitaceae</taxon>
        <taxon>Akanthomyces</taxon>
    </lineage>
</organism>